<dbReference type="EMBL" id="BAAANY010000043">
    <property type="protein sequence ID" value="GAA1719588.1"/>
    <property type="molecule type" value="Genomic_DNA"/>
</dbReference>
<evidence type="ECO:0000256" key="4">
    <source>
        <dbReference type="ARBA" id="ARBA00023139"/>
    </source>
</evidence>
<dbReference type="RefSeq" id="WP_344315193.1">
    <property type="nucleotide sequence ID" value="NZ_BAAANY010000043.1"/>
</dbReference>
<dbReference type="PROSITE" id="PS51257">
    <property type="entry name" value="PROKAR_LIPOPROTEIN"/>
    <property type="match status" value="1"/>
</dbReference>
<evidence type="ECO:0000256" key="2">
    <source>
        <dbReference type="ARBA" id="ARBA00022729"/>
    </source>
</evidence>
<dbReference type="PANTHER" id="PTHR43649:SF33">
    <property type="entry name" value="POLYGALACTURONAN_RHAMNOGALACTURONAN-BINDING PROTEIN YTCQ"/>
    <property type="match status" value="1"/>
</dbReference>
<sequence>MVCTRLRRLAALGAALLAAVLLLSGCISGQQAGAGGAGAAGAQYSGQVEWWTINVQKNYSAYVNRLISTYQSAHPGVKIKWVDVPGQDITTKLLAAIAGNKVPDAVNFTSFTTGLFASNMTDLSQFFSPQDLSAYAPALASPLKDQSGRQIAIPWYNGGAGLGIYRRSVLTKAGFDPAKPPTSWDAALALAQKVKDTTGGYGTNVMAYSFTMQSEGVQLISPDRKKAAFNTPQAAAILAKYKKFLTSGAIAPGVLGKDPRSYAQNLSNKLIAFLPSATSTDLIGLQKNSPDVYADSVIGPAVTGPAGTQLLTGQQVFGIPAASQHKAAAAQWLKFVTSATNELTFCKITSIYPSALATLQDPYFTNITGNTPADQARKVLVQTFPKIVDASLGSSNDENLRDLFDEQVRAYMTGSKTATQALTDAAAQWNSALAKTT</sequence>
<accession>A0ABP4VA73</accession>
<evidence type="ECO:0000256" key="1">
    <source>
        <dbReference type="ARBA" id="ARBA00022475"/>
    </source>
</evidence>
<keyword evidence="5" id="KW-0449">Lipoprotein</keyword>
<evidence type="ECO:0000256" key="3">
    <source>
        <dbReference type="ARBA" id="ARBA00023136"/>
    </source>
</evidence>
<feature type="chain" id="PRO_5046455345" evidence="6">
    <location>
        <begin position="33"/>
        <end position="437"/>
    </location>
</feature>
<reference evidence="8" key="1">
    <citation type="journal article" date="2019" name="Int. J. Syst. Evol. Microbiol.">
        <title>The Global Catalogue of Microorganisms (GCM) 10K type strain sequencing project: providing services to taxonomists for standard genome sequencing and annotation.</title>
        <authorList>
            <consortium name="The Broad Institute Genomics Platform"/>
            <consortium name="The Broad Institute Genome Sequencing Center for Infectious Disease"/>
            <person name="Wu L."/>
            <person name="Ma J."/>
        </authorList>
    </citation>
    <scope>NUCLEOTIDE SEQUENCE [LARGE SCALE GENOMIC DNA]</scope>
    <source>
        <strain evidence="8">JCM 14718</strain>
    </source>
</reference>
<keyword evidence="1" id="KW-1003">Cell membrane</keyword>
<dbReference type="Proteomes" id="UP001500618">
    <property type="component" value="Unassembled WGS sequence"/>
</dbReference>
<proteinExistence type="predicted"/>
<feature type="signal peptide" evidence="6">
    <location>
        <begin position="1"/>
        <end position="32"/>
    </location>
</feature>
<dbReference type="InterPro" id="IPR006059">
    <property type="entry name" value="SBP"/>
</dbReference>
<dbReference type="Gene3D" id="3.40.190.10">
    <property type="entry name" value="Periplasmic binding protein-like II"/>
    <property type="match status" value="1"/>
</dbReference>
<gene>
    <name evidence="7" type="ORF">GCM10009765_79930</name>
</gene>
<keyword evidence="3" id="KW-0472">Membrane</keyword>
<evidence type="ECO:0000313" key="7">
    <source>
        <dbReference type="EMBL" id="GAA1719588.1"/>
    </source>
</evidence>
<dbReference type="Pfam" id="PF01547">
    <property type="entry name" value="SBP_bac_1"/>
    <property type="match status" value="1"/>
</dbReference>
<dbReference type="PANTHER" id="PTHR43649">
    <property type="entry name" value="ARABINOSE-BINDING PROTEIN-RELATED"/>
    <property type="match status" value="1"/>
</dbReference>
<keyword evidence="8" id="KW-1185">Reference proteome</keyword>
<organism evidence="7 8">
    <name type="scientific">Fodinicola feengrottensis</name>
    <dbReference type="NCBI Taxonomy" id="435914"/>
    <lineage>
        <taxon>Bacteria</taxon>
        <taxon>Bacillati</taxon>
        <taxon>Actinomycetota</taxon>
        <taxon>Actinomycetes</taxon>
        <taxon>Mycobacteriales</taxon>
        <taxon>Fodinicola</taxon>
    </lineage>
</organism>
<evidence type="ECO:0000256" key="5">
    <source>
        <dbReference type="ARBA" id="ARBA00023288"/>
    </source>
</evidence>
<dbReference type="SUPFAM" id="SSF53850">
    <property type="entry name" value="Periplasmic binding protein-like II"/>
    <property type="match status" value="1"/>
</dbReference>
<evidence type="ECO:0000256" key="6">
    <source>
        <dbReference type="SAM" id="SignalP"/>
    </source>
</evidence>
<name>A0ABP4VA73_9ACTN</name>
<comment type="caution">
    <text evidence="7">The sequence shown here is derived from an EMBL/GenBank/DDBJ whole genome shotgun (WGS) entry which is preliminary data.</text>
</comment>
<keyword evidence="2 6" id="KW-0732">Signal</keyword>
<protein>
    <submittedName>
        <fullName evidence="7">Sugar ABC transporter substrate-binding protein</fullName>
    </submittedName>
</protein>
<evidence type="ECO:0000313" key="8">
    <source>
        <dbReference type="Proteomes" id="UP001500618"/>
    </source>
</evidence>
<keyword evidence="4" id="KW-0564">Palmitate</keyword>
<dbReference type="InterPro" id="IPR050490">
    <property type="entry name" value="Bact_solute-bd_prot1"/>
</dbReference>